<dbReference type="Gene3D" id="3.40.50.2300">
    <property type="match status" value="1"/>
</dbReference>
<reference evidence="9 10" key="1">
    <citation type="submission" date="2016-11" db="EMBL/GenBank/DDBJ databases">
        <authorList>
            <person name="Jaros S."/>
            <person name="Januszkiewicz K."/>
            <person name="Wedrychowicz H."/>
        </authorList>
    </citation>
    <scope>NUCLEOTIDE SEQUENCE [LARGE SCALE GENOMIC DNA]</scope>
    <source>
        <strain evidence="9 10">DSM 15930</strain>
    </source>
</reference>
<dbReference type="Gene3D" id="1.10.10.60">
    <property type="entry name" value="Homeodomain-like"/>
    <property type="match status" value="2"/>
</dbReference>
<gene>
    <name evidence="9" type="ORF">SAMN02746066_03461</name>
</gene>
<dbReference type="Pfam" id="PF00072">
    <property type="entry name" value="Response_reg"/>
    <property type="match status" value="1"/>
</dbReference>
<comment type="function">
    <text evidence="5">May play the central regulatory role in sporulation. It may be an element of the effector pathway responsible for the activation of sporulation genes in response to nutritional stress. Spo0A may act in concert with spo0H (a sigma factor) to control the expression of some genes that are critical to the sporulation process.</text>
</comment>
<dbReference type="SUPFAM" id="SSF52172">
    <property type="entry name" value="CheY-like"/>
    <property type="match status" value="1"/>
</dbReference>
<dbReference type="GO" id="GO:0000160">
    <property type="term" value="P:phosphorelay signal transduction system"/>
    <property type="evidence" value="ECO:0007669"/>
    <property type="project" value="InterPro"/>
</dbReference>
<protein>
    <recommendedName>
        <fullName evidence="1">Stage 0 sporulation protein A homolog</fullName>
    </recommendedName>
</protein>
<feature type="modified residue" description="4-aspartylphosphate" evidence="6">
    <location>
        <position position="54"/>
    </location>
</feature>
<dbReference type="PANTHER" id="PTHR43280">
    <property type="entry name" value="ARAC-FAMILY TRANSCRIPTIONAL REGULATOR"/>
    <property type="match status" value="1"/>
</dbReference>
<dbReference type="SUPFAM" id="SSF46689">
    <property type="entry name" value="Homeodomain-like"/>
    <property type="match status" value="1"/>
</dbReference>
<dbReference type="GO" id="GO:0003700">
    <property type="term" value="F:DNA-binding transcription factor activity"/>
    <property type="evidence" value="ECO:0007669"/>
    <property type="project" value="InterPro"/>
</dbReference>
<keyword evidence="6" id="KW-0597">Phosphoprotein</keyword>
<dbReference type="GO" id="GO:0043565">
    <property type="term" value="F:sequence-specific DNA binding"/>
    <property type="evidence" value="ECO:0007669"/>
    <property type="project" value="InterPro"/>
</dbReference>
<dbReference type="InterPro" id="IPR009057">
    <property type="entry name" value="Homeodomain-like_sf"/>
</dbReference>
<evidence type="ECO:0000256" key="6">
    <source>
        <dbReference type="PROSITE-ProRule" id="PRU00169"/>
    </source>
</evidence>
<keyword evidence="4" id="KW-0804">Transcription</keyword>
<dbReference type="InterPro" id="IPR011006">
    <property type="entry name" value="CheY-like_superfamily"/>
</dbReference>
<keyword evidence="3" id="KW-0238">DNA-binding</keyword>
<dbReference type="OrthoDB" id="2990361at2"/>
<evidence type="ECO:0000256" key="4">
    <source>
        <dbReference type="ARBA" id="ARBA00023163"/>
    </source>
</evidence>
<dbReference type="InterPro" id="IPR018060">
    <property type="entry name" value="HTH_AraC"/>
</dbReference>
<dbReference type="PANTHER" id="PTHR43280:SF2">
    <property type="entry name" value="HTH-TYPE TRANSCRIPTIONAL REGULATOR EXSA"/>
    <property type="match status" value="1"/>
</dbReference>
<accession>A0A1M7LXR6</accession>
<evidence type="ECO:0000313" key="10">
    <source>
        <dbReference type="Proteomes" id="UP000184038"/>
    </source>
</evidence>
<evidence type="ECO:0000256" key="3">
    <source>
        <dbReference type="ARBA" id="ARBA00023125"/>
    </source>
</evidence>
<dbReference type="CDD" id="cd17536">
    <property type="entry name" value="REC_YesN-like"/>
    <property type="match status" value="1"/>
</dbReference>
<keyword evidence="10" id="KW-1185">Reference proteome</keyword>
<evidence type="ECO:0000259" key="8">
    <source>
        <dbReference type="PROSITE" id="PS50110"/>
    </source>
</evidence>
<dbReference type="PRINTS" id="PR00032">
    <property type="entry name" value="HTHARAC"/>
</dbReference>
<keyword evidence="2" id="KW-0805">Transcription regulation</keyword>
<proteinExistence type="predicted"/>
<dbReference type="Pfam" id="PF12833">
    <property type="entry name" value="HTH_18"/>
    <property type="match status" value="1"/>
</dbReference>
<dbReference type="STRING" id="1120996.SAMN02746066_03461"/>
<dbReference type="EMBL" id="FRCP01000018">
    <property type="protein sequence ID" value="SHM82589.1"/>
    <property type="molecule type" value="Genomic_DNA"/>
</dbReference>
<dbReference type="SMART" id="SM00448">
    <property type="entry name" value="REC"/>
    <property type="match status" value="1"/>
</dbReference>
<feature type="domain" description="HTH araC/xylS-type" evidence="7">
    <location>
        <begin position="415"/>
        <end position="514"/>
    </location>
</feature>
<evidence type="ECO:0000256" key="5">
    <source>
        <dbReference type="ARBA" id="ARBA00024867"/>
    </source>
</evidence>
<dbReference type="Proteomes" id="UP000184038">
    <property type="component" value="Unassembled WGS sequence"/>
</dbReference>
<dbReference type="SMART" id="SM00342">
    <property type="entry name" value="HTH_ARAC"/>
    <property type="match status" value="1"/>
</dbReference>
<sequence>MNILIVDDEEVTIMGIKKLVKWEQIGVAKVMDASSGEEALIKSETERVDIIISDIRMTGMTGIELARCIRVQYPFCQIIFISGYVENEYLKEAIDLEVVGFIEKPIHVKAIEGAVQKAITKLESIQFHMEVRHLMNLENKQYLMHKLGKELIEPVANREEIQKTMNWLGIDWKDKEYICAAIFTVKTEENKNIEKVLRSLDYCFSEIEHIHYLKDTTHIIFFIAYQSYEEEALREVVKKSRNFVSTEKTYQICGVFGLATNDIYQAYRSYESAVIYLQKFFYFGYHQVRCCIKEEEKKLVFDETLMESFTDSLKEFKREQTYACMEQIYNQLRSQHTVLVSSIKGIYFKLLDYLYEEVDRSFYCEYDCENVRRGILLEKIHSIDTLTECSEYLYEQVEEYYQSAKNLAVNNKSIIEIMEFINKSYDNADLSVGEIANQVFLTPNYMMMLFKKKMGKTVLQYLTEVRMEVAKELLVDGRVKLSEVALKVGFRDSGYFSKVFHRYVGVSPSIYREKNYFR</sequence>
<feature type="domain" description="Response regulatory" evidence="8">
    <location>
        <begin position="2"/>
        <end position="119"/>
    </location>
</feature>
<name>A0A1M7LXR6_9FIRM</name>
<dbReference type="AlphaFoldDB" id="A0A1M7LXR6"/>
<evidence type="ECO:0000256" key="1">
    <source>
        <dbReference type="ARBA" id="ARBA00018672"/>
    </source>
</evidence>
<evidence type="ECO:0000256" key="2">
    <source>
        <dbReference type="ARBA" id="ARBA00023015"/>
    </source>
</evidence>
<dbReference type="RefSeq" id="WP_073289657.1">
    <property type="nucleotide sequence ID" value="NZ_FRCP01000018.1"/>
</dbReference>
<dbReference type="PROSITE" id="PS50110">
    <property type="entry name" value="RESPONSE_REGULATORY"/>
    <property type="match status" value="1"/>
</dbReference>
<evidence type="ECO:0000313" key="9">
    <source>
        <dbReference type="EMBL" id="SHM82589.1"/>
    </source>
</evidence>
<dbReference type="PROSITE" id="PS01124">
    <property type="entry name" value="HTH_ARAC_FAMILY_2"/>
    <property type="match status" value="1"/>
</dbReference>
<organism evidence="9 10">
    <name type="scientific">Anaerosporobacter mobilis DSM 15930</name>
    <dbReference type="NCBI Taxonomy" id="1120996"/>
    <lineage>
        <taxon>Bacteria</taxon>
        <taxon>Bacillati</taxon>
        <taxon>Bacillota</taxon>
        <taxon>Clostridia</taxon>
        <taxon>Lachnospirales</taxon>
        <taxon>Lachnospiraceae</taxon>
        <taxon>Anaerosporobacter</taxon>
    </lineage>
</organism>
<dbReference type="InterPro" id="IPR001789">
    <property type="entry name" value="Sig_transdc_resp-reg_receiver"/>
</dbReference>
<dbReference type="InterPro" id="IPR020449">
    <property type="entry name" value="Tscrpt_reg_AraC-type_HTH"/>
</dbReference>
<evidence type="ECO:0000259" key="7">
    <source>
        <dbReference type="PROSITE" id="PS01124"/>
    </source>
</evidence>